<evidence type="ECO:0000313" key="4">
    <source>
        <dbReference type="Proteomes" id="UP001434419"/>
    </source>
</evidence>
<keyword evidence="4" id="KW-1185">Reference proteome</keyword>
<comment type="caution">
    <text evidence="2">The sequence shown here is derived from an EMBL/GenBank/DDBJ whole genome shotgun (WGS) entry which is preliminary data.</text>
</comment>
<protein>
    <submittedName>
        <fullName evidence="2">Uncharacterized protein</fullName>
    </submittedName>
</protein>
<reference evidence="1" key="2">
    <citation type="submission" date="2024-06" db="EMBL/GenBank/DDBJ databases">
        <title>Vaginal Lactobacillus fatty acid response mechanisms reveal a metabolite-targeted strategy for bacterial vaginosis treatment.</title>
        <authorList>
            <person name="Zhu M."/>
            <person name="Blainey P.C."/>
            <person name="Bloom S.M."/>
            <person name="Kwon D.S."/>
        </authorList>
    </citation>
    <scope>NUCLEOTIDE SEQUENCE</scope>
    <source>
        <strain evidence="1">194_F1_1</strain>
    </source>
</reference>
<dbReference type="RefSeq" id="WP_061102346.1">
    <property type="nucleotide sequence ID" value="NZ_CP083390.1"/>
</dbReference>
<dbReference type="Proteomes" id="UP001434419">
    <property type="component" value="Unassembled WGS sequence"/>
</dbReference>
<name>A0A135Z8K3_9LACO</name>
<gene>
    <name evidence="1" type="ORF">ABVC42_00445</name>
    <name evidence="2" type="ORF">CEE75_12020</name>
</gene>
<dbReference type="EMBL" id="NKLP01000257">
    <property type="protein sequence ID" value="TDN28913.1"/>
    <property type="molecule type" value="Genomic_DNA"/>
</dbReference>
<dbReference type="Proteomes" id="UP000295195">
    <property type="component" value="Unassembled WGS sequence"/>
</dbReference>
<reference evidence="2 3" key="1">
    <citation type="submission" date="2017-06" db="EMBL/GenBank/DDBJ databases">
        <authorList>
            <person name="Swanenburg J."/>
            <person name="Kort R."/>
        </authorList>
    </citation>
    <scope>NUCLEOTIDE SEQUENCE [LARGE SCALE GENOMIC DNA]</scope>
    <source>
        <strain evidence="2 3">RL05</strain>
    </source>
</reference>
<organism evidence="2 3">
    <name type="scientific">Lactobacillus crispatus</name>
    <dbReference type="NCBI Taxonomy" id="47770"/>
    <lineage>
        <taxon>Bacteria</taxon>
        <taxon>Bacillati</taxon>
        <taxon>Bacillota</taxon>
        <taxon>Bacilli</taxon>
        <taxon>Lactobacillales</taxon>
        <taxon>Lactobacillaceae</taxon>
        <taxon>Lactobacillus</taxon>
    </lineage>
</organism>
<evidence type="ECO:0000313" key="1">
    <source>
        <dbReference type="EMBL" id="MES5148429.1"/>
    </source>
</evidence>
<evidence type="ECO:0000313" key="3">
    <source>
        <dbReference type="Proteomes" id="UP000295195"/>
    </source>
</evidence>
<dbReference type="EMBL" id="JBETVU010000007">
    <property type="protein sequence ID" value="MES5148429.1"/>
    <property type="molecule type" value="Genomic_DNA"/>
</dbReference>
<proteinExistence type="predicted"/>
<accession>A0A135Z8K3</accession>
<evidence type="ECO:0000313" key="2">
    <source>
        <dbReference type="EMBL" id="TDN28913.1"/>
    </source>
</evidence>
<sequence>MAVNIILNKISNQESLITVHVNDDVIRWKATRQKGEEHVVNGRTLVAYSVIYQPLWILLIKKYTDFDEKDTEHGLPKLKEIFGERDFDSLKAANDFGELVVQQMSKMQFSDKLK</sequence>
<dbReference type="AlphaFoldDB" id="A0A135Z8K3"/>